<feature type="repeat" description="ANK" evidence="3">
    <location>
        <begin position="67"/>
        <end position="99"/>
    </location>
</feature>
<proteinExistence type="predicted"/>
<dbReference type="PANTHER" id="PTHR24166">
    <property type="entry name" value="ROLLING PEBBLES, ISOFORM B"/>
    <property type="match status" value="1"/>
</dbReference>
<keyword evidence="5" id="KW-1185">Reference proteome</keyword>
<gene>
    <name evidence="4" type="primary">TNKS</name>
    <name evidence="4" type="ORF">SNEC2469_LOCUS4847</name>
</gene>
<dbReference type="AlphaFoldDB" id="A0A812LMK0"/>
<evidence type="ECO:0000256" key="1">
    <source>
        <dbReference type="ARBA" id="ARBA00022737"/>
    </source>
</evidence>
<dbReference type="InterPro" id="IPR002110">
    <property type="entry name" value="Ankyrin_rpt"/>
</dbReference>
<dbReference type="InterPro" id="IPR050889">
    <property type="entry name" value="Dendritic_Spine_Reg/Scaffold"/>
</dbReference>
<comment type="caution">
    <text evidence="4">The sequence shown here is derived from an EMBL/GenBank/DDBJ whole genome shotgun (WGS) entry which is preliminary data.</text>
</comment>
<evidence type="ECO:0000256" key="2">
    <source>
        <dbReference type="ARBA" id="ARBA00023043"/>
    </source>
</evidence>
<evidence type="ECO:0000313" key="5">
    <source>
        <dbReference type="Proteomes" id="UP000601435"/>
    </source>
</evidence>
<evidence type="ECO:0000313" key="4">
    <source>
        <dbReference type="EMBL" id="CAE7246783.1"/>
    </source>
</evidence>
<keyword evidence="2 3" id="KW-0040">ANK repeat</keyword>
<accession>A0A812LMK0</accession>
<dbReference type="Pfam" id="PF12796">
    <property type="entry name" value="Ank_2"/>
    <property type="match status" value="1"/>
</dbReference>
<dbReference type="Proteomes" id="UP000601435">
    <property type="component" value="Unassembled WGS sequence"/>
</dbReference>
<keyword evidence="1" id="KW-0677">Repeat</keyword>
<sequence length="202" mass="21958">MTTRQDERGWTPLDCADEAGEVEVSNLLVAHAPDADLGKGGAMHPVLAAAVTAVENYGWQAVHEGRREWTALHWAASEGNKALCARLLLHDADPSQVDQAGRSALDYARNAGHRSTYESSSPLRRHIPNRCGYLPALLKGRSRKQSPDEDKEIGIHNELLASVSDLSDLELSVLGSVDLSEQPALLKELKLHGCRLFGVPEP</sequence>
<reference evidence="4" key="1">
    <citation type="submission" date="2021-02" db="EMBL/GenBank/DDBJ databases">
        <authorList>
            <person name="Dougan E. K."/>
            <person name="Rhodes N."/>
            <person name="Thang M."/>
            <person name="Chan C."/>
        </authorList>
    </citation>
    <scope>NUCLEOTIDE SEQUENCE</scope>
</reference>
<dbReference type="SMART" id="SM00248">
    <property type="entry name" value="ANK"/>
    <property type="match status" value="2"/>
</dbReference>
<dbReference type="PROSITE" id="PS50088">
    <property type="entry name" value="ANK_REPEAT"/>
    <property type="match status" value="1"/>
</dbReference>
<name>A0A812LMK0_9DINO</name>
<dbReference type="PANTHER" id="PTHR24166:SF48">
    <property type="entry name" value="PROTEIN VAPYRIN"/>
    <property type="match status" value="1"/>
</dbReference>
<dbReference type="OrthoDB" id="438601at2759"/>
<dbReference type="Gene3D" id="1.25.40.20">
    <property type="entry name" value="Ankyrin repeat-containing domain"/>
    <property type="match status" value="1"/>
</dbReference>
<dbReference type="EMBL" id="CAJNJA010009438">
    <property type="protein sequence ID" value="CAE7246783.1"/>
    <property type="molecule type" value="Genomic_DNA"/>
</dbReference>
<dbReference type="SUPFAM" id="SSF48403">
    <property type="entry name" value="Ankyrin repeat"/>
    <property type="match status" value="1"/>
</dbReference>
<protein>
    <submittedName>
        <fullName evidence="4">TNKS protein</fullName>
    </submittedName>
</protein>
<organism evidence="4 5">
    <name type="scientific">Symbiodinium necroappetens</name>
    <dbReference type="NCBI Taxonomy" id="1628268"/>
    <lineage>
        <taxon>Eukaryota</taxon>
        <taxon>Sar</taxon>
        <taxon>Alveolata</taxon>
        <taxon>Dinophyceae</taxon>
        <taxon>Suessiales</taxon>
        <taxon>Symbiodiniaceae</taxon>
        <taxon>Symbiodinium</taxon>
    </lineage>
</organism>
<evidence type="ECO:0000256" key="3">
    <source>
        <dbReference type="PROSITE-ProRule" id="PRU00023"/>
    </source>
</evidence>
<dbReference type="InterPro" id="IPR036770">
    <property type="entry name" value="Ankyrin_rpt-contain_sf"/>
</dbReference>